<comment type="catalytic activity">
    <reaction evidence="9">
        <text>a 1,2-diacyl-sn-glycero-3-phospho-(1D-myo-inositol) + ATP = a 1,2-diacyl-sn-glycero-3-phospho-(1D-myo-inositol-3-phosphate) + ADP + H(+)</text>
        <dbReference type="Rhea" id="RHEA:12709"/>
        <dbReference type="ChEBI" id="CHEBI:15378"/>
        <dbReference type="ChEBI" id="CHEBI:30616"/>
        <dbReference type="ChEBI" id="CHEBI:57880"/>
        <dbReference type="ChEBI" id="CHEBI:58088"/>
        <dbReference type="ChEBI" id="CHEBI:456216"/>
        <dbReference type="EC" id="2.7.1.137"/>
    </reaction>
    <physiologicalReaction direction="left-to-right" evidence="9">
        <dbReference type="Rhea" id="RHEA:12710"/>
    </physiologicalReaction>
</comment>
<dbReference type="PIRSF" id="PIRSF000587">
    <property type="entry name" value="PI3K_Vps34"/>
    <property type="match status" value="1"/>
</dbReference>
<dbReference type="InterPro" id="IPR036940">
    <property type="entry name" value="PI3/4_kinase_cat_sf"/>
</dbReference>
<evidence type="ECO:0000256" key="13">
    <source>
        <dbReference type="PIRNR" id="PIRNR000587"/>
    </source>
</evidence>
<dbReference type="InterPro" id="IPR008290">
    <property type="entry name" value="PI3K_Vps34"/>
</dbReference>
<dbReference type="GO" id="GO:0010008">
    <property type="term" value="C:endosome membrane"/>
    <property type="evidence" value="ECO:0007669"/>
    <property type="project" value="UniProtKB-SubCell"/>
</dbReference>
<evidence type="ECO:0000256" key="7">
    <source>
        <dbReference type="ARBA" id="ARBA00022777"/>
    </source>
</evidence>
<dbReference type="InterPro" id="IPR015433">
    <property type="entry name" value="PI3/4_kinase"/>
</dbReference>
<evidence type="ECO:0000256" key="3">
    <source>
        <dbReference type="ARBA" id="ARBA00006209"/>
    </source>
</evidence>
<dbReference type="Gene3D" id="1.25.40.70">
    <property type="entry name" value="Phosphatidylinositol 3-kinase, accessory domain (PIK)"/>
    <property type="match status" value="1"/>
</dbReference>
<evidence type="ECO:0000256" key="6">
    <source>
        <dbReference type="ARBA" id="ARBA00022741"/>
    </source>
</evidence>
<feature type="domain" description="C2 PI3K-type" evidence="16">
    <location>
        <begin position="34"/>
        <end position="182"/>
    </location>
</feature>
<keyword evidence="7 13" id="KW-0418">Kinase</keyword>
<dbReference type="FunFam" id="1.10.1070.11:FF:000002">
    <property type="entry name" value="Phosphatidylinositol 3-kinase catalytic subunit type 3"/>
    <property type="match status" value="1"/>
</dbReference>
<feature type="domain" description="PIK helical" evidence="15">
    <location>
        <begin position="284"/>
        <end position="464"/>
    </location>
</feature>
<name>A0A1E3PXN2_LIPST</name>
<comment type="subcellular location">
    <subcellularLocation>
        <location evidence="2">Endosome membrane</location>
        <topology evidence="2">Peripheral membrane protein</topology>
    </subcellularLocation>
    <subcellularLocation>
        <location evidence="1">Golgi apparatus</location>
        <location evidence="1">trans-Golgi network membrane</location>
        <topology evidence="1">Peripheral membrane protein</topology>
    </subcellularLocation>
</comment>
<evidence type="ECO:0000256" key="12">
    <source>
        <dbReference type="ARBA" id="ARBA00061999"/>
    </source>
</evidence>
<dbReference type="PROSITE" id="PS00915">
    <property type="entry name" value="PI3_4_KINASE_1"/>
    <property type="match status" value="1"/>
</dbReference>
<dbReference type="GO" id="GO:0005794">
    <property type="term" value="C:Golgi apparatus"/>
    <property type="evidence" value="ECO:0007669"/>
    <property type="project" value="UniProtKB-SubCell"/>
</dbReference>
<dbReference type="Pfam" id="PF00613">
    <property type="entry name" value="PI3Ka"/>
    <property type="match status" value="1"/>
</dbReference>
<dbReference type="GO" id="GO:0032968">
    <property type="term" value="P:positive regulation of transcription elongation by RNA polymerase II"/>
    <property type="evidence" value="ECO:0007669"/>
    <property type="project" value="EnsemblFungi"/>
</dbReference>
<dbReference type="Pfam" id="PF00792">
    <property type="entry name" value="PI3K_C2"/>
    <property type="match status" value="1"/>
</dbReference>
<dbReference type="GO" id="GO:0000425">
    <property type="term" value="P:pexophagy"/>
    <property type="evidence" value="ECO:0007669"/>
    <property type="project" value="EnsemblFungi"/>
</dbReference>
<dbReference type="GO" id="GO:0032120">
    <property type="term" value="P:ascospore-type prospore membrane formation"/>
    <property type="evidence" value="ECO:0007669"/>
    <property type="project" value="EnsemblFungi"/>
</dbReference>
<dbReference type="CDD" id="cd00896">
    <property type="entry name" value="PI3Kc_III"/>
    <property type="match status" value="1"/>
</dbReference>
<keyword evidence="5 13" id="KW-0808">Transferase</keyword>
<dbReference type="InterPro" id="IPR001263">
    <property type="entry name" value="PI3K_accessory_dom"/>
</dbReference>
<dbReference type="GO" id="GO:0071561">
    <property type="term" value="C:nucleus-vacuole junction"/>
    <property type="evidence" value="ECO:0007669"/>
    <property type="project" value="EnsemblFungi"/>
</dbReference>
<evidence type="ECO:0000256" key="10">
    <source>
        <dbReference type="ARBA" id="ARBA00041128"/>
    </source>
</evidence>
<dbReference type="CDD" id="cd00870">
    <property type="entry name" value="PI3Ka_III"/>
    <property type="match status" value="1"/>
</dbReference>
<dbReference type="GO" id="GO:0051365">
    <property type="term" value="P:cellular response to potassium ion starvation"/>
    <property type="evidence" value="ECO:0007669"/>
    <property type="project" value="EnsemblFungi"/>
</dbReference>
<keyword evidence="8 13" id="KW-0067">ATP-binding</keyword>
<dbReference type="InterPro" id="IPR042236">
    <property type="entry name" value="PI3K_accessory_sf"/>
</dbReference>
<evidence type="ECO:0000259" key="15">
    <source>
        <dbReference type="PROSITE" id="PS51545"/>
    </source>
</evidence>
<protein>
    <recommendedName>
        <fullName evidence="10 13">Phosphatidylinositol 3-kinase VPS34</fullName>
        <ecNumber evidence="4 13">2.7.1.137</ecNumber>
    </recommendedName>
</protein>
<dbReference type="GO" id="GO:0000045">
    <property type="term" value="P:autophagosome assembly"/>
    <property type="evidence" value="ECO:0007669"/>
    <property type="project" value="TreeGrafter"/>
</dbReference>
<dbReference type="PANTHER" id="PTHR10048">
    <property type="entry name" value="PHOSPHATIDYLINOSITOL KINASE"/>
    <property type="match status" value="1"/>
</dbReference>
<evidence type="ECO:0000256" key="1">
    <source>
        <dbReference type="ARBA" id="ARBA00004150"/>
    </source>
</evidence>
<dbReference type="GO" id="GO:0000329">
    <property type="term" value="C:fungal-type vacuole membrane"/>
    <property type="evidence" value="ECO:0007669"/>
    <property type="project" value="EnsemblFungi"/>
</dbReference>
<sequence length="822" mass="93920">MEDKTFTFCLSKDINLPVQVKIDELEGLKPPVPFTTALEDPKVRHIGSNTSPTSDLFVTVQLFADCKPLTTPVITTHKNPKTGRRWNEWLQLPLSYSQLPVSSQLAITIWDIAGSRRIIPYGGTTVKLFDDKDCTLKRGQHHLHVWLDKEADGMANSTTPSAVDGEEDSLAMVQRIKHNDFNETSRLNWHEYLAFRQLEKVHNKAASTDSNSHALIVEFPRFDFPVLFSDYSYISTEVPEVNLQNEVVFEEYPVVTVYDPDASRENVEETKHRKLLRSHRNMLDKELKPNPRARDELNEILSYPPVQELTAEDKNMIWKFRYYLTRDKRALTKFVKSITWDDPREARQATELLSKWNEIDVDDALELLGPSFRNPAVRSYAVDRLRKADDDELQLYLLQLVQALKFDKASIAKGKKSSLARFLEGRAAKSEILGNYFHWYVFVEAEDRDSRALYRTILSDFLSTLAGMPDGASRLKTLERQSKFIAMFSGLAREIRFSKESRPKKIDNLRKFLSDPKHDLLTFDPLPLPLDANVNIIGVVPEESSVFKSSLLPLRISFKTQDGGTYPIVFKNGDDLRQDQLVIQIISLMDKLLRKENLDLKLTPYRILATGPVDGSMQYIPSISLATALVEYHSILAFLKEHNPDPKAPLGVRADAMDTFIKSCAGYCVITYLLGVGDRHLDNLLICPDGHFFHADFGYILGRDPKPFAPLMKLPIQIVEGMGGETSENYQKFRNYCFTAYTTLRKSANLILNLFALMVDANIPDVKIEPDKAVFKVKEKFCLDMSEEEAIVHFQTLINDSVSAFFPMVIDRLHNFAQYWRA</sequence>
<keyword evidence="18" id="KW-1185">Reference proteome</keyword>
<dbReference type="Proteomes" id="UP000094385">
    <property type="component" value="Unassembled WGS sequence"/>
</dbReference>
<dbReference type="GO" id="GO:0004672">
    <property type="term" value="F:protein kinase activity"/>
    <property type="evidence" value="ECO:0007669"/>
    <property type="project" value="EnsemblFungi"/>
</dbReference>
<evidence type="ECO:0000256" key="2">
    <source>
        <dbReference type="ARBA" id="ARBA00004481"/>
    </source>
</evidence>
<dbReference type="PROSITE" id="PS50290">
    <property type="entry name" value="PI3_4_KINASE_3"/>
    <property type="match status" value="1"/>
</dbReference>
<dbReference type="InterPro" id="IPR016024">
    <property type="entry name" value="ARM-type_fold"/>
</dbReference>
<accession>A0A1E3PXN2</accession>
<comment type="similarity">
    <text evidence="3">Belongs to the PI3/PI4-kinase family. Type III PI4K subfamily.</text>
</comment>
<evidence type="ECO:0000256" key="9">
    <source>
        <dbReference type="ARBA" id="ARBA00023985"/>
    </source>
</evidence>
<dbReference type="GO" id="GO:0034271">
    <property type="term" value="C:phosphatidylinositol 3-kinase complex, class III, type I"/>
    <property type="evidence" value="ECO:0007669"/>
    <property type="project" value="EnsemblFungi"/>
</dbReference>
<dbReference type="GO" id="GO:0005777">
    <property type="term" value="C:peroxisome"/>
    <property type="evidence" value="ECO:0007669"/>
    <property type="project" value="EnsemblFungi"/>
</dbReference>
<dbReference type="GO" id="GO:0006897">
    <property type="term" value="P:endocytosis"/>
    <property type="evidence" value="ECO:0007669"/>
    <property type="project" value="TreeGrafter"/>
</dbReference>
<dbReference type="SMART" id="SM00145">
    <property type="entry name" value="PI3Ka"/>
    <property type="match status" value="1"/>
</dbReference>
<dbReference type="InterPro" id="IPR011009">
    <property type="entry name" value="Kinase-like_dom_sf"/>
</dbReference>
<evidence type="ECO:0000259" key="14">
    <source>
        <dbReference type="PROSITE" id="PS50290"/>
    </source>
</evidence>
<evidence type="ECO:0000313" key="18">
    <source>
        <dbReference type="Proteomes" id="UP000094385"/>
    </source>
</evidence>
<dbReference type="SMART" id="SM00142">
    <property type="entry name" value="PI3K_C2"/>
    <property type="match status" value="1"/>
</dbReference>
<dbReference type="PROSITE" id="PS51547">
    <property type="entry name" value="C2_PI3K"/>
    <property type="match status" value="1"/>
</dbReference>
<dbReference type="GO" id="GO:0048015">
    <property type="term" value="P:phosphatidylinositol-mediated signaling"/>
    <property type="evidence" value="ECO:0007669"/>
    <property type="project" value="TreeGrafter"/>
</dbReference>
<dbReference type="Gene3D" id="2.60.40.150">
    <property type="entry name" value="C2 domain"/>
    <property type="match status" value="1"/>
</dbReference>
<keyword evidence="6 13" id="KW-0547">Nucleotide-binding</keyword>
<dbReference type="GO" id="GO:0016303">
    <property type="term" value="F:1-phosphatidylinositol-3-kinase activity"/>
    <property type="evidence" value="ECO:0007669"/>
    <property type="project" value="UniProtKB-UniRule"/>
</dbReference>
<organism evidence="17 18">
    <name type="scientific">Lipomyces starkeyi NRRL Y-11557</name>
    <dbReference type="NCBI Taxonomy" id="675824"/>
    <lineage>
        <taxon>Eukaryota</taxon>
        <taxon>Fungi</taxon>
        <taxon>Dikarya</taxon>
        <taxon>Ascomycota</taxon>
        <taxon>Saccharomycotina</taxon>
        <taxon>Lipomycetes</taxon>
        <taxon>Lipomycetales</taxon>
        <taxon>Lipomycetaceae</taxon>
        <taxon>Lipomyces</taxon>
    </lineage>
</organism>
<dbReference type="PROSITE" id="PS00916">
    <property type="entry name" value="PI3_4_KINASE_2"/>
    <property type="match status" value="1"/>
</dbReference>
<evidence type="ECO:0000259" key="16">
    <source>
        <dbReference type="PROSITE" id="PS51547"/>
    </source>
</evidence>
<dbReference type="EC" id="2.7.1.137" evidence="4 13"/>
<dbReference type="Gene3D" id="1.10.1070.11">
    <property type="entry name" value="Phosphatidylinositol 3-/4-kinase, catalytic domain"/>
    <property type="match status" value="1"/>
</dbReference>
<dbReference type="Pfam" id="PF00454">
    <property type="entry name" value="PI3_PI4_kinase"/>
    <property type="match status" value="1"/>
</dbReference>
<dbReference type="AlphaFoldDB" id="A0A1E3PXN2"/>
<dbReference type="InterPro" id="IPR000403">
    <property type="entry name" value="PI3/4_kinase_cat_dom"/>
</dbReference>
<evidence type="ECO:0000256" key="5">
    <source>
        <dbReference type="ARBA" id="ARBA00022679"/>
    </source>
</evidence>
<dbReference type="OrthoDB" id="67688at2759"/>
<comment type="function">
    <text evidence="11">Multifunctional phosphatidylinositol 3-kinase involved in acidification of vacuoles, pH-dependent cell growth, and autophagocytosis. Plays an important role in protein transport and virulence. Component of the autophagy-specific VPS34 PI3-kinase complex I essential to recruit the ATG8-phosphatidylinositol conjugate and the ATG12-ATG5 conjugate to the pre-autophagosomal structure. Also involved in endosome-to-Golgi retrograde transport as part of the VPS34 PI3-kinase complex II. This second complex is required for the endosome-to-Golgi retrieval of PEP1 and KEX2, and the recruitment of VPS5 and VPS7, two components of the retromer complex, to endosomal membranes (probably through the synthesis of a specific pool of phosphatidylinositol 3-phosphate recruiting the retromer to the endosomes). Finally, it might also be involved in ethanol tolerance and cell wall integrity.</text>
</comment>
<dbReference type="FunFam" id="3.30.1010.10:FF:000002">
    <property type="entry name" value="Phosphatidylinositol 3-kinase catalytic subunit type 3"/>
    <property type="match status" value="1"/>
</dbReference>
<dbReference type="SUPFAM" id="SSF49562">
    <property type="entry name" value="C2 domain (Calcium/lipid-binding domain, CaLB)"/>
    <property type="match status" value="1"/>
</dbReference>
<dbReference type="EMBL" id="KV454301">
    <property type="protein sequence ID" value="ODQ70199.1"/>
    <property type="molecule type" value="Genomic_DNA"/>
</dbReference>
<evidence type="ECO:0000256" key="8">
    <source>
        <dbReference type="ARBA" id="ARBA00022840"/>
    </source>
</evidence>
<dbReference type="FunFam" id="1.25.40.70:FF:000009">
    <property type="entry name" value="Phosphatidylinositol 3-kinase VPS34"/>
    <property type="match status" value="1"/>
</dbReference>
<gene>
    <name evidence="17" type="ORF">LIPSTDRAFT_6287</name>
</gene>
<dbReference type="SUPFAM" id="SSF56112">
    <property type="entry name" value="Protein kinase-like (PK-like)"/>
    <property type="match status" value="1"/>
</dbReference>
<dbReference type="PANTHER" id="PTHR10048:SF7">
    <property type="entry name" value="PHOSPHATIDYLINOSITOL 3-KINASE CATALYTIC SUBUNIT TYPE 3"/>
    <property type="match status" value="1"/>
</dbReference>
<dbReference type="GO" id="GO:0000407">
    <property type="term" value="C:phagophore assembly site"/>
    <property type="evidence" value="ECO:0007669"/>
    <property type="project" value="EnsemblFungi"/>
</dbReference>
<dbReference type="InterPro" id="IPR002420">
    <property type="entry name" value="PI3K-type_C2_dom"/>
</dbReference>
<comment type="subunit">
    <text evidence="12">Component of the autophagy-specific VPS34 PI3-kinase complex I composed of at least VPS15, VPS30, VPS34, and of the VPS34 PI3-kinase complex II composed of VPS15, VPS30, VPS34 and VPS38. Interacts with VMNA7.</text>
</comment>
<dbReference type="GO" id="GO:0005524">
    <property type="term" value="F:ATP binding"/>
    <property type="evidence" value="ECO:0007669"/>
    <property type="project" value="UniProtKB-UniRule"/>
</dbReference>
<reference evidence="17 18" key="1">
    <citation type="journal article" date="2016" name="Proc. Natl. Acad. Sci. U.S.A.">
        <title>Comparative genomics of biotechnologically important yeasts.</title>
        <authorList>
            <person name="Riley R."/>
            <person name="Haridas S."/>
            <person name="Wolfe K.H."/>
            <person name="Lopes M.R."/>
            <person name="Hittinger C.T."/>
            <person name="Goeker M."/>
            <person name="Salamov A.A."/>
            <person name="Wisecaver J.H."/>
            <person name="Long T.M."/>
            <person name="Calvey C.H."/>
            <person name="Aerts A.L."/>
            <person name="Barry K.W."/>
            <person name="Choi C."/>
            <person name="Clum A."/>
            <person name="Coughlan A.Y."/>
            <person name="Deshpande S."/>
            <person name="Douglass A.P."/>
            <person name="Hanson S.J."/>
            <person name="Klenk H.-P."/>
            <person name="LaButti K.M."/>
            <person name="Lapidus A."/>
            <person name="Lindquist E.A."/>
            <person name="Lipzen A.M."/>
            <person name="Meier-Kolthoff J.P."/>
            <person name="Ohm R.A."/>
            <person name="Otillar R.P."/>
            <person name="Pangilinan J.L."/>
            <person name="Peng Y."/>
            <person name="Rokas A."/>
            <person name="Rosa C.A."/>
            <person name="Scheuner C."/>
            <person name="Sibirny A.A."/>
            <person name="Slot J.C."/>
            <person name="Stielow J.B."/>
            <person name="Sun H."/>
            <person name="Kurtzman C.P."/>
            <person name="Blackwell M."/>
            <person name="Grigoriev I.V."/>
            <person name="Jeffries T.W."/>
        </authorList>
    </citation>
    <scope>NUCLEOTIDE SEQUENCE [LARGE SCALE GENOMIC DNA]</scope>
    <source>
        <strain evidence="17 18">NRRL Y-11557</strain>
    </source>
</reference>
<dbReference type="InterPro" id="IPR018936">
    <property type="entry name" value="PI3/4_kinase_CS"/>
</dbReference>
<dbReference type="GO" id="GO:0034272">
    <property type="term" value="C:phosphatidylinositol 3-kinase complex, class III, type II"/>
    <property type="evidence" value="ECO:0007669"/>
    <property type="project" value="EnsemblFungi"/>
</dbReference>
<dbReference type="Gene3D" id="3.30.1010.10">
    <property type="entry name" value="Phosphatidylinositol 3-kinase Catalytic Subunit, Chain A, domain 4"/>
    <property type="match status" value="1"/>
</dbReference>
<evidence type="ECO:0000256" key="11">
    <source>
        <dbReference type="ARBA" id="ARBA00059175"/>
    </source>
</evidence>
<proteinExistence type="inferred from homology"/>
<dbReference type="InterPro" id="IPR035892">
    <property type="entry name" value="C2_domain_sf"/>
</dbReference>
<feature type="domain" description="PI3K/PI4K catalytic" evidence="14">
    <location>
        <begin position="540"/>
        <end position="806"/>
    </location>
</feature>
<dbReference type="InterPro" id="IPR057756">
    <property type="entry name" value="PI3-kinase_type3/VPS34_cat"/>
</dbReference>
<evidence type="ECO:0000256" key="4">
    <source>
        <dbReference type="ARBA" id="ARBA00012073"/>
    </source>
</evidence>
<dbReference type="CDD" id="cd08397">
    <property type="entry name" value="C2_PI3K_class_III"/>
    <property type="match status" value="1"/>
</dbReference>
<evidence type="ECO:0000313" key="17">
    <source>
        <dbReference type="EMBL" id="ODQ70199.1"/>
    </source>
</evidence>
<dbReference type="SUPFAM" id="SSF48371">
    <property type="entry name" value="ARM repeat"/>
    <property type="match status" value="1"/>
</dbReference>
<dbReference type="PROSITE" id="PS51545">
    <property type="entry name" value="PIK_HELICAL"/>
    <property type="match status" value="1"/>
</dbReference>
<dbReference type="SMART" id="SM00146">
    <property type="entry name" value="PI3Kc"/>
    <property type="match status" value="1"/>
</dbReference>
<dbReference type="STRING" id="675824.A0A1E3PXN2"/>